<dbReference type="InterPro" id="IPR019095">
    <property type="entry name" value="Mediator_Med18"/>
</dbReference>
<keyword evidence="10" id="KW-1185">Reference proteome</keyword>
<name>A0A1E4S3R0_CYBJN</name>
<dbReference type="STRING" id="983966.A0A1E4S3R0"/>
<dbReference type="GO" id="GO:0006369">
    <property type="term" value="P:termination of RNA polymerase II transcription"/>
    <property type="evidence" value="ECO:0007669"/>
    <property type="project" value="TreeGrafter"/>
</dbReference>
<evidence type="ECO:0000256" key="2">
    <source>
        <dbReference type="ARBA" id="ARBA00009814"/>
    </source>
</evidence>
<evidence type="ECO:0000256" key="4">
    <source>
        <dbReference type="ARBA" id="ARBA00023015"/>
    </source>
</evidence>
<dbReference type="GO" id="GO:0006357">
    <property type="term" value="P:regulation of transcription by RNA polymerase II"/>
    <property type="evidence" value="ECO:0007669"/>
    <property type="project" value="InterPro"/>
</dbReference>
<sequence length="214" mass="24485">MVQQLSLFAKVEANQHPLLTKVLSTLTGLPPHKLEYLSLLMVPKNIVKYEPNSKNAQFEQHRLKLNTSFDPSKQKSDYKEWILQATDIPSAGKRKTLTQNLVESCIVLNESQNIESMFDKLGYAVEKEFVVRGQRWCYGNVVIKVFQVLVGEERTPLDSSYVVKCFVNVDKTTDVELLQRSTQELLSLKNELTGLIELEIPDRNSMDSRIGIRK</sequence>
<dbReference type="GO" id="GO:0016592">
    <property type="term" value="C:mediator complex"/>
    <property type="evidence" value="ECO:0007669"/>
    <property type="project" value="InterPro"/>
</dbReference>
<dbReference type="Pfam" id="PF09637">
    <property type="entry name" value="Med18"/>
    <property type="match status" value="1"/>
</dbReference>
<keyword evidence="6 8" id="KW-0539">Nucleus</keyword>
<keyword evidence="4 8" id="KW-0805">Transcription regulation</keyword>
<dbReference type="GO" id="GO:0070847">
    <property type="term" value="C:core mediator complex"/>
    <property type="evidence" value="ECO:0007669"/>
    <property type="project" value="TreeGrafter"/>
</dbReference>
<evidence type="ECO:0000313" key="10">
    <source>
        <dbReference type="Proteomes" id="UP000094389"/>
    </source>
</evidence>
<dbReference type="Gene3D" id="2.40.320.10">
    <property type="entry name" value="Hypothetical Protein Pfu-838710-001"/>
    <property type="match status" value="1"/>
</dbReference>
<dbReference type="AlphaFoldDB" id="A0A1E4S3R0"/>
<comment type="subunit">
    <text evidence="8">Component of the Mediator complex.</text>
</comment>
<gene>
    <name evidence="8" type="primary">MED18</name>
    <name evidence="9" type="ORF">CYBJADRAFT_167421</name>
</gene>
<keyword evidence="5 8" id="KW-0804">Transcription</keyword>
<evidence type="ECO:0000256" key="1">
    <source>
        <dbReference type="ARBA" id="ARBA00004123"/>
    </source>
</evidence>
<dbReference type="GO" id="GO:0003712">
    <property type="term" value="F:transcription coregulator activity"/>
    <property type="evidence" value="ECO:0007669"/>
    <property type="project" value="InterPro"/>
</dbReference>
<proteinExistence type="inferred from homology"/>
<dbReference type="Proteomes" id="UP000094389">
    <property type="component" value="Unassembled WGS sequence"/>
</dbReference>
<evidence type="ECO:0000256" key="3">
    <source>
        <dbReference type="ARBA" id="ARBA00019612"/>
    </source>
</evidence>
<reference evidence="9 10" key="1">
    <citation type="journal article" date="2016" name="Proc. Natl. Acad. Sci. U.S.A.">
        <title>Comparative genomics of biotechnologically important yeasts.</title>
        <authorList>
            <person name="Riley R."/>
            <person name="Haridas S."/>
            <person name="Wolfe K.H."/>
            <person name="Lopes M.R."/>
            <person name="Hittinger C.T."/>
            <person name="Goeker M."/>
            <person name="Salamov A.A."/>
            <person name="Wisecaver J.H."/>
            <person name="Long T.M."/>
            <person name="Calvey C.H."/>
            <person name="Aerts A.L."/>
            <person name="Barry K.W."/>
            <person name="Choi C."/>
            <person name="Clum A."/>
            <person name="Coughlan A.Y."/>
            <person name="Deshpande S."/>
            <person name="Douglass A.P."/>
            <person name="Hanson S.J."/>
            <person name="Klenk H.-P."/>
            <person name="LaButti K.M."/>
            <person name="Lapidus A."/>
            <person name="Lindquist E.A."/>
            <person name="Lipzen A.M."/>
            <person name="Meier-Kolthoff J.P."/>
            <person name="Ohm R.A."/>
            <person name="Otillar R.P."/>
            <person name="Pangilinan J.L."/>
            <person name="Peng Y."/>
            <person name="Rokas A."/>
            <person name="Rosa C.A."/>
            <person name="Scheuner C."/>
            <person name="Sibirny A.A."/>
            <person name="Slot J.C."/>
            <person name="Stielow J.B."/>
            <person name="Sun H."/>
            <person name="Kurtzman C.P."/>
            <person name="Blackwell M."/>
            <person name="Grigoriev I.V."/>
            <person name="Jeffries T.W."/>
        </authorList>
    </citation>
    <scope>NUCLEOTIDE SEQUENCE [LARGE SCALE GENOMIC DNA]</scope>
    <source>
        <strain evidence="10">ATCC 18201 / CBS 1600 / BCRC 20928 / JCM 3617 / NBRC 0987 / NRRL Y-1542</strain>
    </source>
</reference>
<dbReference type="EMBL" id="KV453929">
    <property type="protein sequence ID" value="ODV74042.1"/>
    <property type="molecule type" value="Genomic_DNA"/>
</dbReference>
<dbReference type="OMA" id="PDRKCMD"/>
<comment type="similarity">
    <text evidence="2 8">Belongs to the Mediator complex subunit 18 family.</text>
</comment>
<protein>
    <recommendedName>
        <fullName evidence="3 8">Mediator of RNA polymerase II transcription subunit 18</fullName>
    </recommendedName>
    <alternativeName>
        <fullName evidence="7 8">Mediator complex subunit 18</fullName>
    </alternativeName>
</protein>
<dbReference type="PANTHER" id="PTHR13321">
    <property type="entry name" value="MEDIATOR OF RNA POLYMERASE II TRANSCRIPTION, SUBUNIT 18"/>
    <property type="match status" value="1"/>
</dbReference>
<evidence type="ECO:0000256" key="5">
    <source>
        <dbReference type="ARBA" id="ARBA00023163"/>
    </source>
</evidence>
<evidence type="ECO:0000256" key="7">
    <source>
        <dbReference type="ARBA" id="ARBA00032012"/>
    </source>
</evidence>
<dbReference type="OrthoDB" id="5348092at2759"/>
<dbReference type="PANTHER" id="PTHR13321:SF2">
    <property type="entry name" value="MEDIATOR OF RNA POLYMERASE II TRANSCRIPTION SUBUNIT 18"/>
    <property type="match status" value="1"/>
</dbReference>
<comment type="subcellular location">
    <subcellularLocation>
        <location evidence="1 8">Nucleus</location>
    </subcellularLocation>
</comment>
<evidence type="ECO:0000313" key="9">
    <source>
        <dbReference type="EMBL" id="ODV74042.1"/>
    </source>
</evidence>
<organism evidence="9 10">
    <name type="scientific">Cyberlindnera jadinii (strain ATCC 18201 / CBS 1600 / BCRC 20928 / JCM 3617 / NBRC 0987 / NRRL Y-1542)</name>
    <name type="common">Torula yeast</name>
    <name type="synonym">Candida utilis</name>
    <dbReference type="NCBI Taxonomy" id="983966"/>
    <lineage>
        <taxon>Eukaryota</taxon>
        <taxon>Fungi</taxon>
        <taxon>Dikarya</taxon>
        <taxon>Ascomycota</taxon>
        <taxon>Saccharomycotina</taxon>
        <taxon>Saccharomycetes</taxon>
        <taxon>Phaffomycetales</taxon>
        <taxon>Phaffomycetaceae</taxon>
        <taxon>Cyberlindnera</taxon>
    </lineage>
</organism>
<evidence type="ECO:0000256" key="8">
    <source>
        <dbReference type="RuleBase" id="RU364150"/>
    </source>
</evidence>
<accession>A0A1E4S3R0</accession>
<evidence type="ECO:0000256" key="6">
    <source>
        <dbReference type="ARBA" id="ARBA00023242"/>
    </source>
</evidence>
<keyword evidence="8" id="KW-0010">Activator</keyword>
<comment type="function">
    <text evidence="8">Component of the Mediator complex, a coactivator involved in the regulated transcription of nearly all RNA polymerase II-dependent genes. Mediator functions as a bridge to convey information from gene-specific regulatory proteins to the basal RNA polymerase II transcription machinery. Mediator is recruited to promoters by direct interactions with regulatory proteins and serves as a scaffold for the assembly of a functional preinitiation complex with RNA polymerase II and the general transcription factors.</text>
</comment>